<evidence type="ECO:0000259" key="1">
    <source>
        <dbReference type="PROSITE" id="PS51352"/>
    </source>
</evidence>
<dbReference type="Proteomes" id="UP000638560">
    <property type="component" value="Unassembled WGS sequence"/>
</dbReference>
<dbReference type="SUPFAM" id="SSF52833">
    <property type="entry name" value="Thioredoxin-like"/>
    <property type="match status" value="1"/>
</dbReference>
<reference evidence="2 3" key="1">
    <citation type="submission" date="2020-11" db="EMBL/GenBank/DDBJ databases">
        <title>A novel isolate from a Black sea contaminated sediment with potential to produce alkanes: Plantactinospora alkalitolerans sp. nov.</title>
        <authorList>
            <person name="Carro L."/>
            <person name="Veyisoglu A."/>
            <person name="Guven K."/>
            <person name="Schumann P."/>
            <person name="Klenk H.-P."/>
            <person name="Sahin N."/>
        </authorList>
    </citation>
    <scope>NUCLEOTIDE SEQUENCE [LARGE SCALE GENOMIC DNA]</scope>
    <source>
        <strain evidence="2 3">S1510</strain>
    </source>
</reference>
<evidence type="ECO:0000313" key="2">
    <source>
        <dbReference type="EMBL" id="MBF9130515.1"/>
    </source>
</evidence>
<comment type="caution">
    <text evidence="2">The sequence shown here is derived from an EMBL/GenBank/DDBJ whole genome shotgun (WGS) entry which is preliminary data.</text>
</comment>
<dbReference type="Pfam" id="PF08534">
    <property type="entry name" value="Redoxin"/>
    <property type="match status" value="1"/>
</dbReference>
<gene>
    <name evidence="2" type="ORF">I0C86_16325</name>
</gene>
<dbReference type="InterPro" id="IPR013766">
    <property type="entry name" value="Thioredoxin_domain"/>
</dbReference>
<dbReference type="PROSITE" id="PS51352">
    <property type="entry name" value="THIOREDOXIN_2"/>
    <property type="match status" value="1"/>
</dbReference>
<dbReference type="RefSeq" id="WP_196202086.1">
    <property type="nucleotide sequence ID" value="NZ_JADPUN010000161.1"/>
</dbReference>
<keyword evidence="3" id="KW-1185">Reference proteome</keyword>
<dbReference type="Gene3D" id="3.40.30.10">
    <property type="entry name" value="Glutaredoxin"/>
    <property type="match status" value="1"/>
</dbReference>
<dbReference type="InterPro" id="IPR013740">
    <property type="entry name" value="Redoxin"/>
</dbReference>
<name>A0ABS0GWE6_9ACTN</name>
<evidence type="ECO:0000313" key="3">
    <source>
        <dbReference type="Proteomes" id="UP000638560"/>
    </source>
</evidence>
<organism evidence="2 3">
    <name type="scientific">Plantactinospora alkalitolerans</name>
    <dbReference type="NCBI Taxonomy" id="2789879"/>
    <lineage>
        <taxon>Bacteria</taxon>
        <taxon>Bacillati</taxon>
        <taxon>Actinomycetota</taxon>
        <taxon>Actinomycetes</taxon>
        <taxon>Micromonosporales</taxon>
        <taxon>Micromonosporaceae</taxon>
        <taxon>Plantactinospora</taxon>
    </lineage>
</organism>
<proteinExistence type="predicted"/>
<dbReference type="EMBL" id="JADPUN010000161">
    <property type="protein sequence ID" value="MBF9130515.1"/>
    <property type="molecule type" value="Genomic_DNA"/>
</dbReference>
<feature type="domain" description="Thioredoxin" evidence="1">
    <location>
        <begin position="48"/>
        <end position="178"/>
    </location>
</feature>
<dbReference type="InterPro" id="IPR036249">
    <property type="entry name" value="Thioredoxin-like_sf"/>
</dbReference>
<sequence length="178" mass="18306">MPFLLALVLFVGALCVLDLVLTIGVIRRLREHSDLIARAAVGGAEVMRPAGARADAFEATTTDGELVSRSTLVGSTLVGVFSPGCGACAERLPGFVSRAGEFPGGRDRVLAVVVTDESPTEEFAALRPVARVVLETRNGPVSAALGVHGFPAFAVLDDAGLVLGSGTELDQLKLPVGA</sequence>
<accession>A0ABS0GWE6</accession>
<protein>
    <submittedName>
        <fullName evidence="2">Redoxin family protein</fullName>
    </submittedName>
</protein>